<dbReference type="EC" id="2.7.13.3" evidence="2"/>
<dbReference type="SUPFAM" id="SSF47226">
    <property type="entry name" value="Histidine-containing phosphotransfer domain, HPT domain"/>
    <property type="match status" value="1"/>
</dbReference>
<evidence type="ECO:0000256" key="6">
    <source>
        <dbReference type="ARBA" id="ARBA00022679"/>
    </source>
</evidence>
<dbReference type="SMART" id="SM01231">
    <property type="entry name" value="H-kinase_dim"/>
    <property type="match status" value="1"/>
</dbReference>
<feature type="modified residue" description="Phosphohistidine" evidence="11">
    <location>
        <position position="51"/>
    </location>
</feature>
<sequence length="761" mass="83845">MSLQFDLSADELPIFLAETDEHLQILDEGLVRLERDEGDEALIQALFRAAHTLKGSAGLIGHRRLVDLTHALETVFDALRKHTLHVTPTLIDLCLQGVDALRALRDEVVSLEPSPIDTALLVQQFLAQVQPAPGEQIISPRPEPIRPASVETESPTTANGTIKVRVEISPQSIASAARALQVLLALQELGEVLESQPTQAQIETAAPVSQIEVKVRTTVPVAEVKRRLAQISELEWIDVLDEKSKEEVSATAGTQELLKDDGSDLEIEEPARLGDYLVQQGLITAGQLQRALEEQKRRPQGTLLGNLLVEMGYISRATLDRALADLLQEHQRALAAMKSAITEQRMRESSADKTVRTSVERLDALMNLIGELITDRNRLFQIRNQLQATFQGHEQVTVLADTIMHLSRITDQLQEEVMRIRMVPISSVFNKFPRMVRDLARKANKEVELIIHGEDTELDRSVIDEIHDPLIHLIRNAIDHGIEPPEERVRAGKSPQGRVTLTARHEQGRIVLTVEDDGRGIDVERLKSAAVQKGLLRESEAVALPREKAIDLIFASGLSTAKQVTEISGRGVGMDIVRNNIERINGSILVETTPGRGTCFQIILPLTLAIVPTLLVRVEDTVFALPLTAVTEVLRITPREIHTVNQRPVFVLRDQVLPLLRLREVFDFSSHSKPDGYEHVVVVRANQRSAGLIIDDLIGEEEVVVKSLGGVIGEVPGIASAAILGDGRVSLIVDVAGLLSMVESSLDNIALEGVAIWRNPN</sequence>
<dbReference type="Pfam" id="PF02518">
    <property type="entry name" value="HATPase_c"/>
    <property type="match status" value="1"/>
</dbReference>
<dbReference type="Pfam" id="PF02895">
    <property type="entry name" value="H-kinase_dim"/>
    <property type="match status" value="1"/>
</dbReference>
<dbReference type="InterPro" id="IPR004105">
    <property type="entry name" value="CheA-like_dim"/>
</dbReference>
<name>A0ABU3NLE3_9CHLR</name>
<dbReference type="InterPro" id="IPR036061">
    <property type="entry name" value="CheW-like_dom_sf"/>
</dbReference>
<keyword evidence="6 15" id="KW-0808">Transferase</keyword>
<evidence type="ECO:0000256" key="8">
    <source>
        <dbReference type="ARBA" id="ARBA00022777"/>
    </source>
</evidence>
<keyword evidence="8" id="KW-0418">Kinase</keyword>
<evidence type="ECO:0000256" key="9">
    <source>
        <dbReference type="ARBA" id="ARBA00022840"/>
    </source>
</evidence>
<dbReference type="SUPFAM" id="SSF160246">
    <property type="entry name" value="EspE N-terminal domain-like"/>
    <property type="match status" value="1"/>
</dbReference>
<evidence type="ECO:0000313" key="15">
    <source>
        <dbReference type="EMBL" id="MDT8897639.1"/>
    </source>
</evidence>
<keyword evidence="5 11" id="KW-0597">Phosphoprotein</keyword>
<dbReference type="PANTHER" id="PTHR43395:SF1">
    <property type="entry name" value="CHEMOTAXIS PROTEIN CHEA"/>
    <property type="match status" value="1"/>
</dbReference>
<dbReference type="Gene3D" id="2.30.30.40">
    <property type="entry name" value="SH3 Domains"/>
    <property type="match status" value="1"/>
</dbReference>
<dbReference type="EMBL" id="JAUHMF010000001">
    <property type="protein sequence ID" value="MDT8897639.1"/>
    <property type="molecule type" value="Genomic_DNA"/>
</dbReference>
<dbReference type="InterPro" id="IPR037257">
    <property type="entry name" value="T2SS_E_N_sf"/>
</dbReference>
<dbReference type="PROSITE" id="PS50851">
    <property type="entry name" value="CHEW"/>
    <property type="match status" value="1"/>
</dbReference>
<evidence type="ECO:0000259" key="13">
    <source>
        <dbReference type="PROSITE" id="PS50851"/>
    </source>
</evidence>
<evidence type="ECO:0000256" key="1">
    <source>
        <dbReference type="ARBA" id="ARBA00000085"/>
    </source>
</evidence>
<dbReference type="Gene3D" id="1.10.287.560">
    <property type="entry name" value="Histidine kinase CheA-like, homodimeric domain"/>
    <property type="match status" value="1"/>
</dbReference>
<dbReference type="CDD" id="cd00731">
    <property type="entry name" value="CheA_reg"/>
    <property type="match status" value="1"/>
</dbReference>
<evidence type="ECO:0000256" key="3">
    <source>
        <dbReference type="ARBA" id="ARBA00021495"/>
    </source>
</evidence>
<dbReference type="Gene3D" id="1.20.120.160">
    <property type="entry name" value="HPT domain"/>
    <property type="match status" value="1"/>
</dbReference>
<dbReference type="InterPro" id="IPR036641">
    <property type="entry name" value="HPT_dom_sf"/>
</dbReference>
<comment type="catalytic activity">
    <reaction evidence="1">
        <text>ATP + protein L-histidine = ADP + protein N-phospho-L-histidine.</text>
        <dbReference type="EC" id="2.7.13.3"/>
    </reaction>
</comment>
<dbReference type="RefSeq" id="WP_315624302.1">
    <property type="nucleotide sequence ID" value="NZ_JAUHMF010000001.1"/>
</dbReference>
<dbReference type="Proteomes" id="UP001254165">
    <property type="component" value="Unassembled WGS sequence"/>
</dbReference>
<feature type="domain" description="CheW-like" evidence="13">
    <location>
        <begin position="610"/>
        <end position="744"/>
    </location>
</feature>
<dbReference type="Pfam" id="PF07194">
    <property type="entry name" value="P2"/>
    <property type="match status" value="1"/>
</dbReference>
<keyword evidence="4" id="KW-0145">Chemotaxis</keyword>
<keyword evidence="9" id="KW-0067">ATP-binding</keyword>
<dbReference type="InterPro" id="IPR005467">
    <property type="entry name" value="His_kinase_dom"/>
</dbReference>
<dbReference type="InterPro" id="IPR035891">
    <property type="entry name" value="CheY-binding_CheA"/>
</dbReference>
<evidence type="ECO:0000256" key="4">
    <source>
        <dbReference type="ARBA" id="ARBA00022500"/>
    </source>
</evidence>
<organism evidence="15 16">
    <name type="scientific">Thermanaerothrix solaris</name>
    <dbReference type="NCBI Taxonomy" id="3058434"/>
    <lineage>
        <taxon>Bacteria</taxon>
        <taxon>Bacillati</taxon>
        <taxon>Chloroflexota</taxon>
        <taxon>Anaerolineae</taxon>
        <taxon>Anaerolineales</taxon>
        <taxon>Anaerolineaceae</taxon>
        <taxon>Thermanaerothrix</taxon>
    </lineage>
</organism>
<dbReference type="GO" id="GO:0004673">
    <property type="term" value="F:protein histidine kinase activity"/>
    <property type="evidence" value="ECO:0007669"/>
    <property type="project" value="UniProtKB-EC"/>
</dbReference>
<feature type="domain" description="HPt" evidence="14">
    <location>
        <begin position="4"/>
        <end position="108"/>
    </location>
</feature>
<evidence type="ECO:0000313" key="16">
    <source>
        <dbReference type="Proteomes" id="UP001254165"/>
    </source>
</evidence>
<gene>
    <name evidence="15" type="ORF">QYE77_05120</name>
</gene>
<dbReference type="SMART" id="SM00260">
    <property type="entry name" value="CheW"/>
    <property type="match status" value="1"/>
</dbReference>
<evidence type="ECO:0000259" key="14">
    <source>
        <dbReference type="PROSITE" id="PS50894"/>
    </source>
</evidence>
<dbReference type="InterPro" id="IPR003594">
    <property type="entry name" value="HATPase_dom"/>
</dbReference>
<dbReference type="CDD" id="cd16916">
    <property type="entry name" value="HATPase_CheA-like"/>
    <property type="match status" value="1"/>
</dbReference>
<dbReference type="InterPro" id="IPR008207">
    <property type="entry name" value="Sig_transdc_His_kin_Hpt_dom"/>
</dbReference>
<evidence type="ECO:0000256" key="2">
    <source>
        <dbReference type="ARBA" id="ARBA00012438"/>
    </source>
</evidence>
<dbReference type="SUPFAM" id="SSF55874">
    <property type="entry name" value="ATPase domain of HSP90 chaperone/DNA topoisomerase II/histidine kinase"/>
    <property type="match status" value="1"/>
</dbReference>
<dbReference type="InterPro" id="IPR036097">
    <property type="entry name" value="HisK_dim/P_sf"/>
</dbReference>
<protein>
    <recommendedName>
        <fullName evidence="3">Chemotaxis protein CheA</fullName>
        <ecNumber evidence="2">2.7.13.3</ecNumber>
    </recommendedName>
</protein>
<dbReference type="SMART" id="SM00387">
    <property type="entry name" value="HATPase_c"/>
    <property type="match status" value="1"/>
</dbReference>
<dbReference type="PROSITE" id="PS50894">
    <property type="entry name" value="HPT"/>
    <property type="match status" value="1"/>
</dbReference>
<dbReference type="InterPro" id="IPR010808">
    <property type="entry name" value="CheA_P2-bd"/>
</dbReference>
<evidence type="ECO:0000256" key="5">
    <source>
        <dbReference type="ARBA" id="ARBA00022553"/>
    </source>
</evidence>
<comment type="caution">
    <text evidence="15">The sequence shown here is derived from an EMBL/GenBank/DDBJ whole genome shotgun (WGS) entry which is preliminary data.</text>
</comment>
<dbReference type="Pfam" id="PF01584">
    <property type="entry name" value="CheW"/>
    <property type="match status" value="1"/>
</dbReference>
<keyword evidence="16" id="KW-1185">Reference proteome</keyword>
<dbReference type="SUPFAM" id="SSF55052">
    <property type="entry name" value="CheY-binding domain of CheA"/>
    <property type="match status" value="1"/>
</dbReference>
<dbReference type="InterPro" id="IPR037052">
    <property type="entry name" value="CheA-like_P2_sf"/>
</dbReference>
<dbReference type="SUPFAM" id="SSF50341">
    <property type="entry name" value="CheW-like"/>
    <property type="match status" value="1"/>
</dbReference>
<dbReference type="PANTHER" id="PTHR43395">
    <property type="entry name" value="SENSOR HISTIDINE KINASE CHEA"/>
    <property type="match status" value="1"/>
</dbReference>
<accession>A0ABU3NLE3</accession>
<keyword evidence="10" id="KW-0902">Two-component regulatory system</keyword>
<feature type="domain" description="Histidine kinase" evidence="12">
    <location>
        <begin position="350"/>
        <end position="608"/>
    </location>
</feature>
<dbReference type="Pfam" id="PF01627">
    <property type="entry name" value="Hpt"/>
    <property type="match status" value="1"/>
</dbReference>
<evidence type="ECO:0000259" key="12">
    <source>
        <dbReference type="PROSITE" id="PS50109"/>
    </source>
</evidence>
<dbReference type="InterPro" id="IPR037006">
    <property type="entry name" value="CheA-like_homodim_sf"/>
</dbReference>
<dbReference type="SMART" id="SM00073">
    <property type="entry name" value="HPT"/>
    <property type="match status" value="1"/>
</dbReference>
<keyword evidence="7" id="KW-0547">Nucleotide-binding</keyword>
<dbReference type="InterPro" id="IPR051315">
    <property type="entry name" value="Bact_Chemotaxis_CheA"/>
</dbReference>
<evidence type="ECO:0000256" key="7">
    <source>
        <dbReference type="ARBA" id="ARBA00022741"/>
    </source>
</evidence>
<dbReference type="CDD" id="cd00088">
    <property type="entry name" value="HPT"/>
    <property type="match status" value="1"/>
</dbReference>
<dbReference type="Gene3D" id="3.30.70.1110">
    <property type="entry name" value="Histidine kinase CheA-like, P2 response regulator-binding domain"/>
    <property type="match status" value="1"/>
</dbReference>
<evidence type="ECO:0000256" key="11">
    <source>
        <dbReference type="PROSITE-ProRule" id="PRU00110"/>
    </source>
</evidence>
<dbReference type="SUPFAM" id="SSF47384">
    <property type="entry name" value="Homodimeric domain of signal transducing histidine kinase"/>
    <property type="match status" value="1"/>
</dbReference>
<dbReference type="PRINTS" id="PR00344">
    <property type="entry name" value="BCTRLSENSOR"/>
</dbReference>
<evidence type="ECO:0000256" key="10">
    <source>
        <dbReference type="ARBA" id="ARBA00023012"/>
    </source>
</evidence>
<dbReference type="InterPro" id="IPR002545">
    <property type="entry name" value="CheW-lke_dom"/>
</dbReference>
<reference evidence="15 16" key="1">
    <citation type="submission" date="2023-07" db="EMBL/GenBank/DDBJ databases">
        <title>Novel species of Thermanaerothrix with wide hydrolytic capabilities.</title>
        <authorList>
            <person name="Zayulina K.S."/>
            <person name="Podosokorskaya O.A."/>
            <person name="Elcheninov A.G."/>
        </authorList>
    </citation>
    <scope>NUCLEOTIDE SEQUENCE [LARGE SCALE GENOMIC DNA]</scope>
    <source>
        <strain evidence="15 16">4228-RoL</strain>
    </source>
</reference>
<dbReference type="InterPro" id="IPR004358">
    <property type="entry name" value="Sig_transdc_His_kin-like_C"/>
</dbReference>
<dbReference type="PROSITE" id="PS50109">
    <property type="entry name" value="HIS_KIN"/>
    <property type="match status" value="1"/>
</dbReference>
<dbReference type="Gene3D" id="3.30.565.10">
    <property type="entry name" value="Histidine kinase-like ATPase, C-terminal domain"/>
    <property type="match status" value="1"/>
</dbReference>
<proteinExistence type="predicted"/>
<dbReference type="InterPro" id="IPR036890">
    <property type="entry name" value="HATPase_C_sf"/>
</dbReference>